<name>A0A178HX65_9HYPH</name>
<dbReference type="Pfam" id="PF02371">
    <property type="entry name" value="Transposase_20"/>
    <property type="match status" value="1"/>
</dbReference>
<dbReference type="GO" id="GO:0006313">
    <property type="term" value="P:DNA transposition"/>
    <property type="evidence" value="ECO:0007669"/>
    <property type="project" value="InterPro"/>
</dbReference>
<evidence type="ECO:0000259" key="1">
    <source>
        <dbReference type="Pfam" id="PF01548"/>
    </source>
</evidence>
<feature type="domain" description="Transposase IS110-like N-terminal" evidence="1">
    <location>
        <begin position="6"/>
        <end position="150"/>
    </location>
</feature>
<dbReference type="InterPro" id="IPR047650">
    <property type="entry name" value="Transpos_IS110"/>
</dbReference>
<dbReference type="PANTHER" id="PTHR33055:SF16">
    <property type="entry name" value="TRANSPOSASE FOR INSERTION SEQUENCE ELEMENT IS1547"/>
    <property type="match status" value="1"/>
</dbReference>
<gene>
    <name evidence="3" type="ORF">A3840_09850</name>
</gene>
<evidence type="ECO:0000259" key="2">
    <source>
        <dbReference type="Pfam" id="PF02371"/>
    </source>
</evidence>
<reference evidence="3 4" key="1">
    <citation type="submission" date="2016-03" db="EMBL/GenBank/DDBJ databases">
        <title>Genome sequencing of Devosia sp. S37.</title>
        <authorList>
            <person name="Mohd Nor M."/>
        </authorList>
    </citation>
    <scope>NUCLEOTIDE SEQUENCE [LARGE SCALE GENOMIC DNA]</scope>
    <source>
        <strain evidence="3 4">S37</strain>
    </source>
</reference>
<evidence type="ECO:0000313" key="4">
    <source>
        <dbReference type="Proteomes" id="UP000078389"/>
    </source>
</evidence>
<dbReference type="GO" id="GO:0004803">
    <property type="term" value="F:transposase activity"/>
    <property type="evidence" value="ECO:0007669"/>
    <property type="project" value="InterPro"/>
</dbReference>
<dbReference type="NCBIfam" id="NF033542">
    <property type="entry name" value="transpos_IS110"/>
    <property type="match status" value="1"/>
</dbReference>
<comment type="caution">
    <text evidence="3">The sequence shown here is derived from an EMBL/GenBank/DDBJ whole genome shotgun (WGS) entry which is preliminary data.</text>
</comment>
<feature type="domain" description="Transposase IS116/IS110/IS902 C-terminal" evidence="2">
    <location>
        <begin position="225"/>
        <end position="307"/>
    </location>
</feature>
<keyword evidence="4" id="KW-1185">Reference proteome</keyword>
<dbReference type="InterPro" id="IPR002525">
    <property type="entry name" value="Transp_IS110-like_N"/>
</dbReference>
<dbReference type="GO" id="GO:0003677">
    <property type="term" value="F:DNA binding"/>
    <property type="evidence" value="ECO:0007669"/>
    <property type="project" value="InterPro"/>
</dbReference>
<organism evidence="3 4">
    <name type="scientific">Devosia elaeis</name>
    <dbReference type="NCBI Taxonomy" id="1770058"/>
    <lineage>
        <taxon>Bacteria</taxon>
        <taxon>Pseudomonadati</taxon>
        <taxon>Pseudomonadota</taxon>
        <taxon>Alphaproteobacteria</taxon>
        <taxon>Hyphomicrobiales</taxon>
        <taxon>Devosiaceae</taxon>
        <taxon>Devosia</taxon>
    </lineage>
</organism>
<dbReference type="InterPro" id="IPR003346">
    <property type="entry name" value="Transposase_20"/>
</dbReference>
<accession>A0A178HX65</accession>
<dbReference type="RefSeq" id="WP_067455613.1">
    <property type="nucleotide sequence ID" value="NZ_LVVY01000084.1"/>
</dbReference>
<dbReference type="PANTHER" id="PTHR33055">
    <property type="entry name" value="TRANSPOSASE FOR INSERTION SEQUENCE ELEMENT IS1111A"/>
    <property type="match status" value="1"/>
</dbReference>
<dbReference type="OrthoDB" id="4337860at2"/>
<dbReference type="STRING" id="1770058.A3840_09850"/>
<proteinExistence type="predicted"/>
<dbReference type="EMBL" id="LVVY01000084">
    <property type="protein sequence ID" value="OAM77452.1"/>
    <property type="molecule type" value="Genomic_DNA"/>
</dbReference>
<dbReference type="Proteomes" id="UP000078389">
    <property type="component" value="Unassembled WGS sequence"/>
</dbReference>
<evidence type="ECO:0000313" key="3">
    <source>
        <dbReference type="EMBL" id="OAM77452.1"/>
    </source>
</evidence>
<dbReference type="Pfam" id="PF01548">
    <property type="entry name" value="DEDD_Tnp_IS110"/>
    <property type="match status" value="1"/>
</dbReference>
<sequence length="348" mass="38388">MDHIIVGVDTHKANHIAVAINAYGARLDTITIPATRKGYSNLQAWASSLGHIKAFGIEGTGLYGAGLSRELLANGHTVLDVMRPNRQLRYLHGKSDSLDAESAARSVLSGQASALAKAQTGSSEMIRHLKIARDSAVKAKSQAMITLRTLIINAPSDLRDTLDQIKGPITLIRHIAALRPGNIMSPSASAKAAMRAIARRWLMLHEEIVEHEQELDRMVTERAPELMKSFGISTMTVAEMLIMVGDNPERIRSEAALAKMCGVCPIPASSGKTNRMRLNRGGNRQANAAIYRVAIVRMRDDDRTKTYAARRTAEGKTRREIVRCIKRYIIREIYRYLCAPHLSSPHKP</sequence>
<protein>
    <submittedName>
        <fullName evidence="3">Transposase</fullName>
    </submittedName>
</protein>
<dbReference type="AlphaFoldDB" id="A0A178HX65"/>